<protein>
    <submittedName>
        <fullName evidence="3">Uncharacterized protein</fullName>
    </submittedName>
</protein>
<keyword evidence="2" id="KW-0732">Signal</keyword>
<proteinExistence type="predicted"/>
<feature type="chain" id="PRO_5029911633" evidence="2">
    <location>
        <begin position="27"/>
        <end position="95"/>
    </location>
</feature>
<dbReference type="EMBL" id="CACRZD030000006">
    <property type="protein sequence ID" value="CAA6661721.1"/>
    <property type="molecule type" value="Genomic_DNA"/>
</dbReference>
<feature type="region of interest" description="Disordered" evidence="1">
    <location>
        <begin position="73"/>
        <end position="95"/>
    </location>
</feature>
<evidence type="ECO:0000256" key="2">
    <source>
        <dbReference type="SAM" id="SignalP"/>
    </source>
</evidence>
<reference evidence="3 4" key="1">
    <citation type="submission" date="2019-12" db="EMBL/GenBank/DDBJ databases">
        <authorList>
            <person name="Scholz U."/>
            <person name="Mascher M."/>
            <person name="Fiebig A."/>
        </authorList>
    </citation>
    <scope>NUCLEOTIDE SEQUENCE</scope>
</reference>
<organism evidence="3">
    <name type="scientific">Spirodela intermedia</name>
    <name type="common">Intermediate duckweed</name>
    <dbReference type="NCBI Taxonomy" id="51605"/>
    <lineage>
        <taxon>Eukaryota</taxon>
        <taxon>Viridiplantae</taxon>
        <taxon>Streptophyta</taxon>
        <taxon>Embryophyta</taxon>
        <taxon>Tracheophyta</taxon>
        <taxon>Spermatophyta</taxon>
        <taxon>Magnoliopsida</taxon>
        <taxon>Liliopsida</taxon>
        <taxon>Araceae</taxon>
        <taxon>Lemnoideae</taxon>
        <taxon>Spirodela</taxon>
    </lineage>
</organism>
<evidence type="ECO:0000256" key="1">
    <source>
        <dbReference type="SAM" id="MobiDB-lite"/>
    </source>
</evidence>
<dbReference type="Proteomes" id="UP001189122">
    <property type="component" value="Unassembled WGS sequence"/>
</dbReference>
<name>A0A7I8IX27_SPIIN</name>
<dbReference type="EMBL" id="LR743593">
    <property type="protein sequence ID" value="CAA2622050.1"/>
    <property type="molecule type" value="Genomic_DNA"/>
</dbReference>
<gene>
    <name evidence="3" type="ORF">SI7747_06008116</name>
</gene>
<evidence type="ECO:0000313" key="3">
    <source>
        <dbReference type="EMBL" id="CAA2622050.1"/>
    </source>
</evidence>
<accession>A0A7I8IX27</accession>
<feature type="signal peptide" evidence="2">
    <location>
        <begin position="1"/>
        <end position="26"/>
    </location>
</feature>
<keyword evidence="4" id="KW-1185">Reference proteome</keyword>
<sequence length="95" mass="10688">MLFFFLSQNHILLLLLFLHQIEWLLCLEAAGHPPPRLAGTAAYFRQMDFSRAHWCCSARAKVAATVSGVISRHSFSSQRSFSRSSPYRSAAASRC</sequence>
<dbReference type="AlphaFoldDB" id="A0A7I8IX27"/>
<evidence type="ECO:0000313" key="4">
    <source>
        <dbReference type="Proteomes" id="UP001189122"/>
    </source>
</evidence>